<keyword evidence="3" id="KW-1185">Reference proteome</keyword>
<dbReference type="KEGG" id="hce:HCW_04985"/>
<feature type="transmembrane region" description="Helical" evidence="1">
    <location>
        <begin position="20"/>
        <end position="39"/>
    </location>
</feature>
<dbReference type="RefSeq" id="WP_014661134.1">
    <property type="nucleotide sequence ID" value="NC_017737.1"/>
</dbReference>
<keyword evidence="1" id="KW-0472">Membrane</keyword>
<evidence type="ECO:0000256" key="1">
    <source>
        <dbReference type="SAM" id="Phobius"/>
    </source>
</evidence>
<dbReference type="STRING" id="182217.HCW_04985"/>
<dbReference type="AlphaFoldDB" id="I0EMU5"/>
<keyword evidence="1" id="KW-1133">Transmembrane helix</keyword>
<organism evidence="2 3">
    <name type="scientific">Helicobacter cetorum (strain ATCC BAA-429 / MIT 00-7128)</name>
    <dbReference type="NCBI Taxonomy" id="182217"/>
    <lineage>
        <taxon>Bacteria</taxon>
        <taxon>Pseudomonadati</taxon>
        <taxon>Campylobacterota</taxon>
        <taxon>Epsilonproteobacteria</taxon>
        <taxon>Campylobacterales</taxon>
        <taxon>Helicobacteraceae</taxon>
        <taxon>Helicobacter</taxon>
    </lineage>
</organism>
<evidence type="ECO:0000313" key="3">
    <source>
        <dbReference type="Proteomes" id="UP000005010"/>
    </source>
</evidence>
<dbReference type="Proteomes" id="UP000005010">
    <property type="component" value="Chromosome"/>
</dbReference>
<keyword evidence="1" id="KW-0812">Transmembrane</keyword>
<dbReference type="EMBL" id="CP003479">
    <property type="protein sequence ID" value="AFI04264.1"/>
    <property type="molecule type" value="Genomic_DNA"/>
</dbReference>
<accession>I0EMU5</accession>
<proteinExistence type="predicted"/>
<dbReference type="eggNOG" id="COG3166">
    <property type="taxonomic scope" value="Bacteria"/>
</dbReference>
<evidence type="ECO:0000313" key="2">
    <source>
        <dbReference type="EMBL" id="AFI04264.1"/>
    </source>
</evidence>
<dbReference type="HOGENOM" id="CLU_126487_0_0_7"/>
<sequence length="173" mass="19926">MHNSYILPKPKYLVSKLSKIWIFYLILSFGVVFGLVWFVKNATKHTNSNATTLETQELIYRHEISRLQVKTTQTLQLIKEAKKRLDYNDNVKDILQGLLNIVPDSITISSVEMGQQNIVIKGKTPSKEAFYFLFQNKLNSMFDYSQAEFFPLSDGWYNFVSTSSSNTALIKNP</sequence>
<reference evidence="3" key="1">
    <citation type="submission" date="2012-04" db="EMBL/GenBank/DDBJ databases">
        <title>Complete genome sequence of Helicobacter cetorum strain MIT 00-7128.</title>
        <authorList>
            <person name="Kersulyte D."/>
            <person name="Berg D.E."/>
        </authorList>
    </citation>
    <scope>NUCLEOTIDE SEQUENCE [LARGE SCALE GENOMIC DNA]</scope>
    <source>
        <strain evidence="3">MIT 00-7128</strain>
    </source>
</reference>
<dbReference type="PATRIC" id="fig|182217.3.peg.1060"/>
<protein>
    <submittedName>
        <fullName evidence="2">Uncharacterized protein</fullName>
    </submittedName>
</protein>
<name>I0EMU5_HELC0</name>
<gene>
    <name evidence="2" type="ordered locus">HCW_04985</name>
</gene>